<dbReference type="EMBL" id="UGNW01000001">
    <property type="protein sequence ID" value="STX32197.1"/>
    <property type="molecule type" value="Genomic_DNA"/>
</dbReference>
<feature type="transmembrane region" description="Helical" evidence="1">
    <location>
        <begin position="14"/>
        <end position="39"/>
    </location>
</feature>
<dbReference type="EMBL" id="LNXT01000001">
    <property type="protein sequence ID" value="KTC76179.1"/>
    <property type="molecule type" value="Genomic_DNA"/>
</dbReference>
<reference evidence="2 4" key="1">
    <citation type="submission" date="2015-11" db="EMBL/GenBank/DDBJ databases">
        <title>Genomic analysis of 38 Legionella species identifies large and diverse effector repertoires.</title>
        <authorList>
            <person name="Burstein D."/>
            <person name="Amaro F."/>
            <person name="Zusman T."/>
            <person name="Lifshitz Z."/>
            <person name="Cohen O."/>
            <person name="Gilbert J.A."/>
            <person name="Pupko T."/>
            <person name="Shuman H.A."/>
            <person name="Segal G."/>
        </authorList>
    </citation>
    <scope>NUCLEOTIDE SEQUENCE [LARGE SCALE GENOMIC DNA]</scope>
    <source>
        <strain evidence="2 4">CDC#1407-AL-14</strain>
    </source>
</reference>
<feature type="transmembrane region" description="Helical" evidence="1">
    <location>
        <begin position="135"/>
        <end position="158"/>
    </location>
</feature>
<dbReference type="NCBIfam" id="TIGR03747">
    <property type="entry name" value="conj_TIGR03747"/>
    <property type="match status" value="1"/>
</dbReference>
<dbReference type="Proteomes" id="UP000255066">
    <property type="component" value="Unassembled WGS sequence"/>
</dbReference>
<accession>A0A378IAD4</accession>
<evidence type="ECO:0000313" key="5">
    <source>
        <dbReference type="Proteomes" id="UP000255066"/>
    </source>
</evidence>
<dbReference type="RefSeq" id="WP_058522359.1">
    <property type="nucleotide sequence ID" value="NZ_CAAAHV010000031.1"/>
</dbReference>
<dbReference type="STRING" id="28083.Lbir_0248"/>
<dbReference type="OrthoDB" id="8443503at2"/>
<dbReference type="InterPro" id="IPR022266">
    <property type="entry name" value="DtrJ-like"/>
</dbReference>
<keyword evidence="1" id="KW-1133">Transmembrane helix</keyword>
<sequence length="232" mass="26260">MAMKTQPPKQSKRIIMSLLVLVLLGWLILLGWVFSLWWYSGFDTSFNSATTLFKNQTSAVADFNDTTIAEKIRTWFGLLPTREVTQKVTQARLLIENELDNVLPDTTSELSEITDDFIHISRQVWSLISLTIQIMLIKLLILLAAIPLFMLAMTAGLIDGLNQRAIRTASLGRESSYVFHRLNHYFKRALLMLLAAWLAIPISITPAFVFVPVSILLSVIVSVTASRFKKYL</sequence>
<proteinExistence type="predicted"/>
<dbReference type="AlphaFoldDB" id="A0A378IAD4"/>
<keyword evidence="1" id="KW-0472">Membrane</keyword>
<evidence type="ECO:0000256" key="1">
    <source>
        <dbReference type="SAM" id="Phobius"/>
    </source>
</evidence>
<evidence type="ECO:0000313" key="2">
    <source>
        <dbReference type="EMBL" id="KTC76179.1"/>
    </source>
</evidence>
<keyword evidence="4" id="KW-1185">Reference proteome</keyword>
<dbReference type="Pfam" id="PF14348">
    <property type="entry name" value="DtrJ-like"/>
    <property type="match status" value="1"/>
</dbReference>
<keyword evidence="1" id="KW-0812">Transmembrane</keyword>
<dbReference type="Proteomes" id="UP000054735">
    <property type="component" value="Unassembled WGS sequence"/>
</dbReference>
<evidence type="ECO:0000313" key="4">
    <source>
        <dbReference type="Proteomes" id="UP000054735"/>
    </source>
</evidence>
<gene>
    <name evidence="2" type="ORF">Lbir_0248</name>
    <name evidence="3" type="ORF">NCTC12437_01977</name>
</gene>
<name>A0A378IAD4_9GAMM</name>
<protein>
    <submittedName>
        <fullName evidence="3">Fe2+/Zn2+ uptake regulation protein</fullName>
    </submittedName>
</protein>
<reference evidence="3 5" key="2">
    <citation type="submission" date="2018-06" db="EMBL/GenBank/DDBJ databases">
        <authorList>
            <consortium name="Pathogen Informatics"/>
            <person name="Doyle S."/>
        </authorList>
    </citation>
    <scope>NUCLEOTIDE SEQUENCE [LARGE SCALE GENOMIC DNA]</scope>
    <source>
        <strain evidence="3 5">NCTC12437</strain>
    </source>
</reference>
<evidence type="ECO:0000313" key="3">
    <source>
        <dbReference type="EMBL" id="STX32197.1"/>
    </source>
</evidence>
<organism evidence="3 5">
    <name type="scientific">Legionella birminghamensis</name>
    <dbReference type="NCBI Taxonomy" id="28083"/>
    <lineage>
        <taxon>Bacteria</taxon>
        <taxon>Pseudomonadati</taxon>
        <taxon>Pseudomonadota</taxon>
        <taxon>Gammaproteobacteria</taxon>
        <taxon>Legionellales</taxon>
        <taxon>Legionellaceae</taxon>
        <taxon>Legionella</taxon>
    </lineage>
</organism>
<feature type="transmembrane region" description="Helical" evidence="1">
    <location>
        <begin position="185"/>
        <end position="204"/>
    </location>
</feature>